<dbReference type="Pfam" id="PF00218">
    <property type="entry name" value="IGPS"/>
    <property type="match status" value="2"/>
</dbReference>
<dbReference type="Gene3D" id="3.20.20.70">
    <property type="entry name" value="Aldolase class I"/>
    <property type="match status" value="1"/>
</dbReference>
<evidence type="ECO:0000256" key="3">
    <source>
        <dbReference type="ARBA" id="ARBA00022605"/>
    </source>
</evidence>
<dbReference type="InterPro" id="IPR013785">
    <property type="entry name" value="Aldolase_TIM"/>
</dbReference>
<dbReference type="GO" id="GO:0000162">
    <property type="term" value="P:L-tryptophan biosynthetic process"/>
    <property type="evidence" value="ECO:0007669"/>
    <property type="project" value="UniProtKB-UniRule"/>
</dbReference>
<comment type="catalytic activity">
    <reaction evidence="1 8">
        <text>1-(2-carboxyphenylamino)-1-deoxy-D-ribulose 5-phosphate + H(+) = (1S,2R)-1-C-(indol-3-yl)glycerol 3-phosphate + CO2 + H2O</text>
        <dbReference type="Rhea" id="RHEA:23476"/>
        <dbReference type="ChEBI" id="CHEBI:15377"/>
        <dbReference type="ChEBI" id="CHEBI:15378"/>
        <dbReference type="ChEBI" id="CHEBI:16526"/>
        <dbReference type="ChEBI" id="CHEBI:58613"/>
        <dbReference type="ChEBI" id="CHEBI:58866"/>
        <dbReference type="EC" id="4.1.1.48"/>
    </reaction>
</comment>
<dbReference type="PANTHER" id="PTHR22854:SF2">
    <property type="entry name" value="INDOLE-3-GLYCEROL-PHOSPHATE SYNTHASE"/>
    <property type="match status" value="1"/>
</dbReference>
<feature type="region of interest" description="Disordered" evidence="9">
    <location>
        <begin position="71"/>
        <end position="93"/>
    </location>
</feature>
<dbReference type="STRING" id="44575.SAMN05216419_103517"/>
<evidence type="ECO:0000313" key="11">
    <source>
        <dbReference type="EMBL" id="SIO32230.1"/>
    </source>
</evidence>
<protein>
    <recommendedName>
        <fullName evidence="8">Indole-3-glycerol phosphate synthase</fullName>
        <shortName evidence="8">IGPS</shortName>
        <ecNumber evidence="8">4.1.1.48</ecNumber>
    </recommendedName>
</protein>
<dbReference type="EMBL" id="FSRO01000001">
    <property type="protein sequence ID" value="SIO32230.1"/>
    <property type="molecule type" value="Genomic_DNA"/>
</dbReference>
<proteinExistence type="inferred from homology"/>
<comment type="similarity">
    <text evidence="8">Belongs to the TrpC family.</text>
</comment>
<feature type="domain" description="Indole-3-glycerol phosphate synthase" evidence="10">
    <location>
        <begin position="101"/>
        <end position="303"/>
    </location>
</feature>
<dbReference type="PANTHER" id="PTHR22854">
    <property type="entry name" value="TRYPTOPHAN BIOSYNTHESIS PROTEIN"/>
    <property type="match status" value="1"/>
</dbReference>
<reference evidence="11 12" key="1">
    <citation type="submission" date="2016-12" db="EMBL/GenBank/DDBJ databases">
        <authorList>
            <person name="Song W.-J."/>
            <person name="Kurnit D.M."/>
        </authorList>
    </citation>
    <scope>NUCLEOTIDE SEQUENCE [LARGE SCALE GENOMIC DNA]</scope>
    <source>
        <strain evidence="11 12">ATCC 49181</strain>
    </source>
</reference>
<dbReference type="InterPro" id="IPR013798">
    <property type="entry name" value="Indole-3-glycerol_P_synth_dom"/>
</dbReference>
<dbReference type="InterPro" id="IPR045186">
    <property type="entry name" value="Indole-3-glycerol_P_synth"/>
</dbReference>
<dbReference type="AlphaFoldDB" id="A0A1N6IJL9"/>
<evidence type="ECO:0000256" key="6">
    <source>
        <dbReference type="ARBA" id="ARBA00023141"/>
    </source>
</evidence>
<comment type="pathway">
    <text evidence="2 8">Amino-acid biosynthesis; L-tryptophan biosynthesis; L-tryptophan from chorismate: step 4/5.</text>
</comment>
<dbReference type="RefSeq" id="WP_028462074.1">
    <property type="nucleotide sequence ID" value="NZ_FSRO01000001.1"/>
</dbReference>
<evidence type="ECO:0000256" key="5">
    <source>
        <dbReference type="ARBA" id="ARBA00022822"/>
    </source>
</evidence>
<keyword evidence="4 8" id="KW-0210">Decarboxylase</keyword>
<dbReference type="SUPFAM" id="SSF51366">
    <property type="entry name" value="Ribulose-phoshate binding barrel"/>
    <property type="match status" value="1"/>
</dbReference>
<organism evidence="11 12">
    <name type="scientific">Nitrosomonas cryotolerans ATCC 49181</name>
    <dbReference type="NCBI Taxonomy" id="1131553"/>
    <lineage>
        <taxon>Bacteria</taxon>
        <taxon>Pseudomonadati</taxon>
        <taxon>Pseudomonadota</taxon>
        <taxon>Betaproteobacteria</taxon>
        <taxon>Nitrosomonadales</taxon>
        <taxon>Nitrosomonadaceae</taxon>
        <taxon>Nitrosomonas</taxon>
    </lineage>
</organism>
<dbReference type="PROSITE" id="PS00614">
    <property type="entry name" value="IGPS"/>
    <property type="match status" value="1"/>
</dbReference>
<keyword evidence="7 8" id="KW-0456">Lyase</keyword>
<dbReference type="InterPro" id="IPR001468">
    <property type="entry name" value="Indole-3-GlycerolPSynthase_CS"/>
</dbReference>
<dbReference type="eggNOG" id="COG0134">
    <property type="taxonomic scope" value="Bacteria"/>
</dbReference>
<evidence type="ECO:0000256" key="9">
    <source>
        <dbReference type="SAM" id="MobiDB-lite"/>
    </source>
</evidence>
<sequence length="305" mass="33140">MSDILRKILSVKAQEVIIAKTAKPFSVILSEAESAEPVRDFTVALRNKIAAGLSAVIAEIKQASPSKGILRGQTASSSASSCSSKSPSALSADQRKSDSNLVFNPIEIADTYAQHGAACLSVLTDKQFFMGSNEYLQQARSACTLPVLRKDFIIDEYQIVEARAIGADCILLIVAAFVIEQNSQEKTTGPDPLTLMLRLEALAHSLGMSVLVEVHNATELELALQLTTPLIGINNRNLRTFDTSLDTTLQLLEHIPSERIVITESGIRTPADVSLMRRHQVNAFLVGEAFMRADDPGMELEQLFS</sequence>
<dbReference type="UniPathway" id="UPA00035">
    <property type="reaction ID" value="UER00043"/>
</dbReference>
<dbReference type="GO" id="GO:0004425">
    <property type="term" value="F:indole-3-glycerol-phosphate synthase activity"/>
    <property type="evidence" value="ECO:0007669"/>
    <property type="project" value="UniProtKB-UniRule"/>
</dbReference>
<keyword evidence="3 8" id="KW-0028">Amino-acid biosynthesis</keyword>
<keyword evidence="5 8" id="KW-0822">Tryptophan biosynthesis</keyword>
<evidence type="ECO:0000256" key="8">
    <source>
        <dbReference type="HAMAP-Rule" id="MF_00134"/>
    </source>
</evidence>
<feature type="compositionally biased region" description="Low complexity" evidence="9">
    <location>
        <begin position="75"/>
        <end position="92"/>
    </location>
</feature>
<evidence type="ECO:0000256" key="4">
    <source>
        <dbReference type="ARBA" id="ARBA00022793"/>
    </source>
</evidence>
<accession>A0A1N6IJL9</accession>
<dbReference type="InterPro" id="IPR011060">
    <property type="entry name" value="RibuloseP-bd_barrel"/>
</dbReference>
<feature type="domain" description="Indole-3-glycerol phosphate synthase" evidence="10">
    <location>
        <begin position="5"/>
        <end position="83"/>
    </location>
</feature>
<dbReference type="GO" id="GO:0004640">
    <property type="term" value="F:phosphoribosylanthranilate isomerase activity"/>
    <property type="evidence" value="ECO:0007669"/>
    <property type="project" value="TreeGrafter"/>
</dbReference>
<name>A0A1N6IJL9_9PROT</name>
<evidence type="ECO:0000256" key="7">
    <source>
        <dbReference type="ARBA" id="ARBA00023239"/>
    </source>
</evidence>
<evidence type="ECO:0000256" key="2">
    <source>
        <dbReference type="ARBA" id="ARBA00004696"/>
    </source>
</evidence>
<dbReference type="CDD" id="cd00331">
    <property type="entry name" value="IGPS"/>
    <property type="match status" value="1"/>
</dbReference>
<evidence type="ECO:0000259" key="10">
    <source>
        <dbReference type="Pfam" id="PF00218"/>
    </source>
</evidence>
<dbReference type="EC" id="4.1.1.48" evidence="8"/>
<evidence type="ECO:0000313" key="12">
    <source>
        <dbReference type="Proteomes" id="UP000185062"/>
    </source>
</evidence>
<dbReference type="HAMAP" id="MF_00134_B">
    <property type="entry name" value="IGPS_B"/>
    <property type="match status" value="1"/>
</dbReference>
<keyword evidence="6 8" id="KW-0057">Aromatic amino acid biosynthesis</keyword>
<gene>
    <name evidence="8" type="primary">trpC</name>
    <name evidence="11" type="ORF">SAMN02743940_1863</name>
</gene>
<keyword evidence="12" id="KW-1185">Reference proteome</keyword>
<evidence type="ECO:0000256" key="1">
    <source>
        <dbReference type="ARBA" id="ARBA00001633"/>
    </source>
</evidence>
<dbReference type="Proteomes" id="UP000185062">
    <property type="component" value="Unassembled WGS sequence"/>
</dbReference>